<feature type="region of interest" description="Disordered" evidence="1">
    <location>
        <begin position="78"/>
        <end position="111"/>
    </location>
</feature>
<dbReference type="RefSeq" id="WP_118962889.1">
    <property type="nucleotide sequence ID" value="NZ_CP023036.1"/>
</dbReference>
<dbReference type="OrthoDB" id="9811127at2"/>
<dbReference type="EMBL" id="CP023036">
    <property type="protein sequence ID" value="AXY22463.1"/>
    <property type="molecule type" value="Genomic_DNA"/>
</dbReference>
<evidence type="ECO:0000313" key="3">
    <source>
        <dbReference type="Proteomes" id="UP000264120"/>
    </source>
</evidence>
<protein>
    <recommendedName>
        <fullName evidence="4">DUF2934 domain-containing protein</fullName>
    </recommendedName>
</protein>
<name>A0A347WC70_9PROT</name>
<dbReference type="KEGG" id="ksc:CD178_01700"/>
<evidence type="ECO:0008006" key="4">
    <source>
        <dbReference type="Google" id="ProtNLM"/>
    </source>
</evidence>
<reference evidence="2 3" key="1">
    <citation type="submission" date="2017-08" db="EMBL/GenBank/DDBJ databases">
        <title>Complete genome sequence of Gluconacetobacter saccharivorans CV1 isolated from Fermented Vinegar.</title>
        <authorList>
            <person name="Kim S.-Y."/>
        </authorList>
    </citation>
    <scope>NUCLEOTIDE SEQUENCE [LARGE SCALE GENOMIC DNA]</scope>
    <source>
        <strain evidence="2 3">CV1</strain>
    </source>
</reference>
<accession>A0A347WC70</accession>
<dbReference type="AlphaFoldDB" id="A0A347WC70"/>
<evidence type="ECO:0000256" key="1">
    <source>
        <dbReference type="SAM" id="MobiDB-lite"/>
    </source>
</evidence>
<feature type="compositionally biased region" description="Basic and acidic residues" evidence="1">
    <location>
        <begin position="89"/>
        <end position="111"/>
    </location>
</feature>
<keyword evidence="3" id="KW-1185">Reference proteome</keyword>
<dbReference type="Proteomes" id="UP000264120">
    <property type="component" value="Chromosome"/>
</dbReference>
<organism evidence="2 3">
    <name type="scientific">Komagataeibacter saccharivorans</name>
    <dbReference type="NCBI Taxonomy" id="265959"/>
    <lineage>
        <taxon>Bacteria</taxon>
        <taxon>Pseudomonadati</taxon>
        <taxon>Pseudomonadota</taxon>
        <taxon>Alphaproteobacteria</taxon>
        <taxon>Acetobacterales</taxon>
        <taxon>Acetobacteraceae</taxon>
        <taxon>Komagataeibacter</taxon>
    </lineage>
</organism>
<evidence type="ECO:0000313" key="2">
    <source>
        <dbReference type="EMBL" id="AXY22463.1"/>
    </source>
</evidence>
<gene>
    <name evidence="2" type="ORF">CD178_01700</name>
</gene>
<sequence>MENPLETSAKTEARIAAKAREMWAADGKPACGPDAYKESASELIGMEFNPDAGQIPVDSPVPLDPNGQPVEQAWLEENLGNSGGSMNELDDKQEVPFATRQEEEKALKDQE</sequence>
<proteinExistence type="predicted"/>